<proteinExistence type="predicted"/>
<dbReference type="Pfam" id="PF11579">
    <property type="entry name" value="DUF3238"/>
    <property type="match status" value="1"/>
</dbReference>
<dbReference type="Proteomes" id="UP000198956">
    <property type="component" value="Unassembled WGS sequence"/>
</dbReference>
<accession>A0A1G8FI09</accession>
<organism evidence="2 3">
    <name type="scientific">Aneurinibacillus thermoaerophilus</name>
    <dbReference type="NCBI Taxonomy" id="143495"/>
    <lineage>
        <taxon>Bacteria</taxon>
        <taxon>Bacillati</taxon>
        <taxon>Bacillota</taxon>
        <taxon>Bacilli</taxon>
        <taxon>Bacillales</taxon>
        <taxon>Paenibacillaceae</taxon>
        <taxon>Aneurinibacillus group</taxon>
        <taxon>Aneurinibacillus</taxon>
    </lineage>
</organism>
<dbReference type="InterPro" id="IPR021631">
    <property type="entry name" value="DUF3238"/>
</dbReference>
<dbReference type="EMBL" id="CP080764">
    <property type="protein sequence ID" value="QYY42706.1"/>
    <property type="molecule type" value="Genomic_DNA"/>
</dbReference>
<reference evidence="2 3" key="1">
    <citation type="submission" date="2016-10" db="EMBL/GenBank/DDBJ databases">
        <authorList>
            <person name="de Groot N.N."/>
        </authorList>
    </citation>
    <scope>NUCLEOTIDE SEQUENCE [LARGE SCALE GENOMIC DNA]</scope>
    <source>
        <strain evidence="2 3">L 420-91</strain>
    </source>
</reference>
<gene>
    <name evidence="1" type="ORF">K3F53_18075</name>
    <name evidence="2" type="ORF">SAMN04489735_10687</name>
</gene>
<evidence type="ECO:0000313" key="2">
    <source>
        <dbReference type="EMBL" id="SDH81773.1"/>
    </source>
</evidence>
<dbReference type="AlphaFoldDB" id="A0A1G8FI09"/>
<keyword evidence="4" id="KW-1185">Reference proteome</keyword>
<evidence type="ECO:0000313" key="1">
    <source>
        <dbReference type="EMBL" id="QYY42706.1"/>
    </source>
</evidence>
<dbReference type="GeneID" id="97143291"/>
<sequence>MATKVIVRLATFIRAPWVHDPTDLPGGDYSEFQGDNRGFTPYTGASETYYKRYRTWQEFEIDFSTGSMTYREDMGQTVNRITKTDGTVTTKYGIAPLSGISFANVQWGQHSVQFDAIVDASNPLVTAAPAINYDFHISIWDNGQVQIQGAHDGFPDYEVYKKVDGGAWKTVYQFDAEAHGNSLMNLFPPEDVTGVNRIVA</sequence>
<reference evidence="1 4" key="2">
    <citation type="submission" date="2021-08" db="EMBL/GenBank/DDBJ databases">
        <title>Complete genome sequence of the strain Aneurinibacillus thermoaerophilus CCM 8960.</title>
        <authorList>
            <person name="Musilova J."/>
            <person name="Kourilova X."/>
            <person name="Pernicova I."/>
            <person name="Bezdicek M."/>
            <person name="Lengerova M."/>
            <person name="Obruca S."/>
            <person name="Sedlar K."/>
        </authorList>
    </citation>
    <scope>NUCLEOTIDE SEQUENCE [LARGE SCALE GENOMIC DNA]</scope>
    <source>
        <strain evidence="1 4">CCM 8960</strain>
    </source>
</reference>
<dbReference type="OrthoDB" id="2627493at2"/>
<protein>
    <submittedName>
        <fullName evidence="1">DUF3238 domain-containing protein</fullName>
    </submittedName>
</protein>
<dbReference type="Proteomes" id="UP000826616">
    <property type="component" value="Chromosome"/>
</dbReference>
<name>A0A1G8FI09_ANETH</name>
<evidence type="ECO:0000313" key="4">
    <source>
        <dbReference type="Proteomes" id="UP000826616"/>
    </source>
</evidence>
<dbReference type="EMBL" id="FNDE01000068">
    <property type="protein sequence ID" value="SDH81773.1"/>
    <property type="molecule type" value="Genomic_DNA"/>
</dbReference>
<dbReference type="RefSeq" id="WP_091261522.1">
    <property type="nucleotide sequence ID" value="NZ_CP080764.1"/>
</dbReference>
<evidence type="ECO:0000313" key="3">
    <source>
        <dbReference type="Proteomes" id="UP000198956"/>
    </source>
</evidence>